<sequence>VSGRVQSISGLKKSVTRHLTKLTKRLFDFFPESDLYTVSWIVNPFKCQLADLPDELEGLVG</sequence>
<evidence type="ECO:0000313" key="1">
    <source>
        <dbReference type="EMBL" id="CDW25380.1"/>
    </source>
</evidence>
<organism evidence="1">
    <name type="scientific">Lepeophtheirus salmonis</name>
    <name type="common">Salmon louse</name>
    <name type="synonym">Caligus salmonis</name>
    <dbReference type="NCBI Taxonomy" id="72036"/>
    <lineage>
        <taxon>Eukaryota</taxon>
        <taxon>Metazoa</taxon>
        <taxon>Ecdysozoa</taxon>
        <taxon>Arthropoda</taxon>
        <taxon>Crustacea</taxon>
        <taxon>Multicrustacea</taxon>
        <taxon>Hexanauplia</taxon>
        <taxon>Copepoda</taxon>
        <taxon>Siphonostomatoida</taxon>
        <taxon>Caligidae</taxon>
        <taxon>Lepeophtheirus</taxon>
    </lineage>
</organism>
<dbReference type="AlphaFoldDB" id="A0A0K2THW2"/>
<accession>A0A0K2THW2</accession>
<proteinExistence type="predicted"/>
<reference evidence="1" key="1">
    <citation type="submission" date="2014-05" db="EMBL/GenBank/DDBJ databases">
        <authorList>
            <person name="Chronopoulou M."/>
        </authorList>
    </citation>
    <scope>NUCLEOTIDE SEQUENCE</scope>
    <source>
        <tissue evidence="1">Whole organism</tissue>
    </source>
</reference>
<protein>
    <submittedName>
        <fullName evidence="1">Uncharacterized protein</fullName>
    </submittedName>
</protein>
<feature type="non-terminal residue" evidence="1">
    <location>
        <position position="1"/>
    </location>
</feature>
<dbReference type="EMBL" id="HACA01008019">
    <property type="protein sequence ID" value="CDW25380.1"/>
    <property type="molecule type" value="Transcribed_RNA"/>
</dbReference>
<name>A0A0K2THW2_LEPSM</name>